<protein>
    <submittedName>
        <fullName evidence="1">Glyoxalase</fullName>
    </submittedName>
</protein>
<dbReference type="Proteomes" id="UP000050398">
    <property type="component" value="Unassembled WGS sequence"/>
</dbReference>
<evidence type="ECO:0000313" key="1">
    <source>
        <dbReference type="EMBL" id="KPL60966.1"/>
    </source>
</evidence>
<sequence length="141" mass="16191">MNEKLLRVGTTYIPVADVELSSEWYVTNLEAELNYKDEDKAILNLANQSIFLVKSKENESANFIDVHGEERFSLTFEVDGLKALENVRGNFISRGMKVGEIEVRGHSGRNFVFYDVDGNKFDVWSELSPTFREKYLISKTK</sequence>
<dbReference type="OrthoDB" id="291991at2"/>
<organism evidence="1 2">
    <name type="scientific">Rossellomorea vietnamensis</name>
    <dbReference type="NCBI Taxonomy" id="218284"/>
    <lineage>
        <taxon>Bacteria</taxon>
        <taxon>Bacillati</taxon>
        <taxon>Bacillota</taxon>
        <taxon>Bacilli</taxon>
        <taxon>Bacillales</taxon>
        <taxon>Bacillaceae</taxon>
        <taxon>Rossellomorea</taxon>
    </lineage>
</organism>
<reference evidence="1 2" key="1">
    <citation type="submission" date="2015-08" db="EMBL/GenBank/DDBJ databases">
        <title>Draft Genome Sequence of Bacillus vietnamensis UCD-SED5.</title>
        <authorList>
            <person name="Lee R.D."/>
            <person name="Jospin G."/>
            <person name="Lang J.M."/>
            <person name="Coil D.A."/>
            <person name="Eisen J.A."/>
        </authorList>
    </citation>
    <scope>NUCLEOTIDE SEQUENCE [LARGE SCALE GENOMIC DNA]</scope>
    <source>
        <strain evidence="1 2">UCD-SED5</strain>
    </source>
</reference>
<dbReference type="EMBL" id="LIXZ01000002">
    <property type="protein sequence ID" value="KPL60966.1"/>
    <property type="molecule type" value="Genomic_DNA"/>
</dbReference>
<dbReference type="PATRIC" id="fig|218284.4.peg.918"/>
<gene>
    <name evidence="1" type="ORF">AM506_04360</name>
</gene>
<comment type="caution">
    <text evidence="1">The sequence shown here is derived from an EMBL/GenBank/DDBJ whole genome shotgun (WGS) entry which is preliminary data.</text>
</comment>
<dbReference type="InterPro" id="IPR029068">
    <property type="entry name" value="Glyas_Bleomycin-R_OHBP_Dase"/>
</dbReference>
<evidence type="ECO:0000313" key="2">
    <source>
        <dbReference type="Proteomes" id="UP000050398"/>
    </source>
</evidence>
<dbReference type="CDD" id="cd06587">
    <property type="entry name" value="VOC"/>
    <property type="match status" value="1"/>
</dbReference>
<dbReference type="RefSeq" id="WP_060671180.1">
    <property type="nucleotide sequence ID" value="NZ_LIXZ01000002.1"/>
</dbReference>
<dbReference type="Gene3D" id="3.10.180.10">
    <property type="entry name" value="2,3-Dihydroxybiphenyl 1,2-Dioxygenase, domain 1"/>
    <property type="match status" value="1"/>
</dbReference>
<proteinExistence type="predicted"/>
<name>A0A0P6WT95_9BACI</name>
<dbReference type="eggNOG" id="COG0346">
    <property type="taxonomic scope" value="Bacteria"/>
</dbReference>
<dbReference type="AlphaFoldDB" id="A0A0P6WT95"/>
<dbReference type="SUPFAM" id="SSF54593">
    <property type="entry name" value="Glyoxalase/Bleomycin resistance protein/Dihydroxybiphenyl dioxygenase"/>
    <property type="match status" value="1"/>
</dbReference>
<accession>A0A0P6WT95</accession>